<proteinExistence type="predicted"/>
<dbReference type="SUPFAM" id="SSF53448">
    <property type="entry name" value="Nucleotide-diphospho-sugar transferases"/>
    <property type="match status" value="1"/>
</dbReference>
<dbReference type="AlphaFoldDB" id="A0A401IDL7"/>
<keyword evidence="1" id="KW-1133">Transmembrane helix</keyword>
<dbReference type="GO" id="GO:0016740">
    <property type="term" value="F:transferase activity"/>
    <property type="evidence" value="ECO:0007669"/>
    <property type="project" value="UniProtKB-KW"/>
</dbReference>
<gene>
    <name evidence="2" type="ORF">AsFPU1_0682</name>
</gene>
<keyword evidence="1" id="KW-0472">Membrane</keyword>
<protein>
    <submittedName>
        <fullName evidence="2">Glycosyl transferase</fullName>
    </submittedName>
</protein>
<name>A0A401IDL7_APHSA</name>
<dbReference type="PANTHER" id="PTHR48090:SF6">
    <property type="entry name" value="SLR5056 PROTEIN"/>
    <property type="match status" value="1"/>
</dbReference>
<feature type="transmembrane region" description="Helical" evidence="1">
    <location>
        <begin position="293"/>
        <end position="312"/>
    </location>
</feature>
<evidence type="ECO:0000313" key="3">
    <source>
        <dbReference type="Proteomes" id="UP000287247"/>
    </source>
</evidence>
<dbReference type="InterPro" id="IPR029044">
    <property type="entry name" value="Nucleotide-diphossugar_trans"/>
</dbReference>
<dbReference type="Proteomes" id="UP000287247">
    <property type="component" value="Unassembled WGS sequence"/>
</dbReference>
<evidence type="ECO:0000256" key="1">
    <source>
        <dbReference type="SAM" id="Phobius"/>
    </source>
</evidence>
<sequence>MISESLDALLTQLMPQDKIVVIADNCSDQTAEIVKEKGLTVIERQNSQQRGKGYAVDYGLKFLESNPPEVVVILDADSLMEANTLDYLVKLAYAKQKPIQSTYLMKTDLNPSMKDRISAFAIMVKNLVRPYGLTQFNMPCLLNGSGMAFPWSIIRQVPVANNHTVDDMQLSVDLAIAGYAPYYCPQGQVMGRLMQQDQGKSQRTRWEHGHLSQILIQVPHLLQASVKQQRLDLLILALELAVPPLSVLVIFWLSFTSFSLIAAIVGFSWFPFLMFLIQGLLILVSIIGSWFKFGQSIIPGMMLLAIPQYLIWKLPIYLNFLQKPEINWNKTERD</sequence>
<dbReference type="InterPro" id="IPR050256">
    <property type="entry name" value="Glycosyltransferase_2"/>
</dbReference>
<dbReference type="Pfam" id="PF13641">
    <property type="entry name" value="Glyco_tranf_2_3"/>
    <property type="match status" value="1"/>
</dbReference>
<dbReference type="EMBL" id="BDQK01000001">
    <property type="protein sequence ID" value="GBF79289.1"/>
    <property type="molecule type" value="Genomic_DNA"/>
</dbReference>
<reference evidence="3" key="1">
    <citation type="submission" date="2017-05" db="EMBL/GenBank/DDBJ databases">
        <title>Physiological properties and genetic analysis related to exopolysaccharide production of fresh-water unicellular cyanobacterium Aphanothece sacrum, Suizenji Nori, that has been cultured as a food source in Japan.</title>
        <authorList>
            <person name="Kanesaki Y."/>
            <person name="Yoshikawa S."/>
            <person name="Ohki K."/>
        </authorList>
    </citation>
    <scope>NUCLEOTIDE SEQUENCE [LARGE SCALE GENOMIC DNA]</scope>
    <source>
        <strain evidence="3">FPU1</strain>
    </source>
</reference>
<dbReference type="Gene3D" id="3.90.550.10">
    <property type="entry name" value="Spore Coat Polysaccharide Biosynthesis Protein SpsA, Chain A"/>
    <property type="match status" value="1"/>
</dbReference>
<dbReference type="CDD" id="cd06438">
    <property type="entry name" value="EpsO_like"/>
    <property type="match status" value="1"/>
</dbReference>
<feature type="transmembrane region" description="Helical" evidence="1">
    <location>
        <begin position="260"/>
        <end position="287"/>
    </location>
</feature>
<comment type="caution">
    <text evidence="2">The sequence shown here is derived from an EMBL/GenBank/DDBJ whole genome shotgun (WGS) entry which is preliminary data.</text>
</comment>
<accession>A0A401IDL7</accession>
<keyword evidence="1" id="KW-0812">Transmembrane</keyword>
<keyword evidence="2" id="KW-0808">Transferase</keyword>
<organism evidence="2 3">
    <name type="scientific">Aphanothece sacrum FPU1</name>
    <dbReference type="NCBI Taxonomy" id="1920663"/>
    <lineage>
        <taxon>Bacteria</taxon>
        <taxon>Bacillati</taxon>
        <taxon>Cyanobacteriota</taxon>
        <taxon>Cyanophyceae</taxon>
        <taxon>Oscillatoriophycideae</taxon>
        <taxon>Chroococcales</taxon>
        <taxon>Aphanothecaceae</taxon>
        <taxon>Aphanothece</taxon>
    </lineage>
</organism>
<keyword evidence="3" id="KW-1185">Reference proteome</keyword>
<feature type="transmembrane region" description="Helical" evidence="1">
    <location>
        <begin position="233"/>
        <end position="253"/>
    </location>
</feature>
<evidence type="ECO:0000313" key="2">
    <source>
        <dbReference type="EMBL" id="GBF79289.1"/>
    </source>
</evidence>
<dbReference type="PANTHER" id="PTHR48090">
    <property type="entry name" value="UNDECAPRENYL-PHOSPHATE 4-DEOXY-4-FORMAMIDO-L-ARABINOSE TRANSFERASE-RELATED"/>
    <property type="match status" value="1"/>
</dbReference>